<comment type="caution">
    <text evidence="5">Lacks conserved residue(s) required for the propagation of feature annotation.</text>
</comment>
<dbReference type="NCBIfam" id="NF001965">
    <property type="entry name" value="PRK00742.1"/>
    <property type="match status" value="1"/>
</dbReference>
<dbReference type="InterPro" id="IPR001789">
    <property type="entry name" value="Sig_transdc_resp-reg_receiver"/>
</dbReference>
<dbReference type="CDD" id="cd17541">
    <property type="entry name" value="REC_CheB-like"/>
    <property type="match status" value="1"/>
</dbReference>
<evidence type="ECO:0000259" key="7">
    <source>
        <dbReference type="PROSITE" id="PS50122"/>
    </source>
</evidence>
<feature type="active site" evidence="5">
    <location>
        <position position="283"/>
    </location>
</feature>
<dbReference type="EMBL" id="DUGC01000036">
    <property type="protein sequence ID" value="HIH09429.1"/>
    <property type="molecule type" value="Genomic_DNA"/>
</dbReference>
<dbReference type="EC" id="3.1.1.61" evidence="5"/>
<keyword evidence="2 5" id="KW-0145">Chemotaxis</keyword>
<gene>
    <name evidence="5 8" type="primary">cheB</name>
    <name evidence="8" type="ORF">HA254_02050</name>
</gene>
<organism evidence="8 9">
    <name type="scientific">Candidatus Iainarchaeum sp</name>
    <dbReference type="NCBI Taxonomy" id="3101447"/>
    <lineage>
        <taxon>Archaea</taxon>
        <taxon>Candidatus Iainarchaeota</taxon>
        <taxon>Candidatus Iainarchaeia</taxon>
        <taxon>Candidatus Iainarchaeales</taxon>
        <taxon>Candidatus Iainarchaeaceae</taxon>
        <taxon>Candidatus Iainarchaeum</taxon>
    </lineage>
</organism>
<name>A0A7J4IYT1_9ARCH</name>
<feature type="active site" evidence="5">
    <location>
        <position position="192"/>
    </location>
</feature>
<comment type="PTM">
    <text evidence="5">Phosphorylated by CheA. Phosphorylation of the N-terminal regulatory domain activates the methylesterase activity.</text>
</comment>
<evidence type="ECO:0000256" key="3">
    <source>
        <dbReference type="ARBA" id="ARBA00022801"/>
    </source>
</evidence>
<feature type="domain" description="Response regulatory" evidence="6">
    <location>
        <begin position="3"/>
        <end position="120"/>
    </location>
</feature>
<dbReference type="GO" id="GO:0032259">
    <property type="term" value="P:methylation"/>
    <property type="evidence" value="ECO:0007669"/>
    <property type="project" value="UniProtKB-KW"/>
</dbReference>
<feature type="modified residue" description="4-aspartylphosphate" evidence="5">
    <location>
        <position position="54"/>
    </location>
</feature>
<evidence type="ECO:0000313" key="9">
    <source>
        <dbReference type="Proteomes" id="UP000565078"/>
    </source>
</evidence>
<dbReference type="SMART" id="SM00448">
    <property type="entry name" value="REC"/>
    <property type="match status" value="1"/>
</dbReference>
<keyword evidence="8" id="KW-0489">Methyltransferase</keyword>
<dbReference type="PROSITE" id="PS50110">
    <property type="entry name" value="RESPONSE_REGULATORY"/>
    <property type="match status" value="1"/>
</dbReference>
<dbReference type="InterPro" id="IPR000673">
    <property type="entry name" value="Sig_transdc_resp-reg_Me-estase"/>
</dbReference>
<accession>A0A7J4IYT1</accession>
<comment type="similarity">
    <text evidence="5">Belongs to the CheB family.</text>
</comment>
<sequence>MVRVLIADDSGFMRRVIRSILLKKVGISVCGEAQDGFEMLELARSLRPDVILMDIQMPKMDGLSALSRLMAQNPIPVVVLSAFTSKDSYLAIECLQNGAVGVIEKPGGTVAGNIDSLSEEIVQKVMAASKAKVAIRSTAVEPVAILKQSISSLPAARALIVVVAGTGGPAALELFCAMLPKGIKAGIMIAQHIQGSFVKSLVDRLDSTSAVIVREACQGEEICEGVVYLCGSHVAVSPQKTIEVLPGPPINGSIPNGDVLIESAVAAFKNGIIGIVLTGDGTDGKRGMALVKMNGGKVICQDEETSVIFSMPSQVIASGNCDFVLPLDKIAQKAAQIAGE</sequence>
<comment type="function">
    <text evidence="5">Involved in chemotaxis. Part of a chemotaxis signal transduction system that modulates chemotaxis in response to various stimuli. Catalyzes the demethylation of specific methylglutamate residues introduced into the chemoreceptors (methyl-accepting chemotaxis proteins or MCP) by CheR. Also mediates the irreversible deamidation of specific glutamine residues to glutamic acid.</text>
</comment>
<feature type="domain" description="CheB-type methylesterase" evidence="7">
    <location>
        <begin position="154"/>
        <end position="340"/>
    </location>
</feature>
<dbReference type="SUPFAM" id="SSF52172">
    <property type="entry name" value="CheY-like"/>
    <property type="match status" value="1"/>
</dbReference>
<dbReference type="GO" id="GO:0008168">
    <property type="term" value="F:methyltransferase activity"/>
    <property type="evidence" value="ECO:0007669"/>
    <property type="project" value="UniProtKB-KW"/>
</dbReference>
<comment type="subcellular location">
    <subcellularLocation>
        <location evidence="5">Cytoplasm</location>
    </subcellularLocation>
</comment>
<dbReference type="GO" id="GO:0006935">
    <property type="term" value="P:chemotaxis"/>
    <property type="evidence" value="ECO:0007669"/>
    <property type="project" value="UniProtKB-UniRule"/>
</dbReference>
<dbReference type="InterPro" id="IPR011006">
    <property type="entry name" value="CheY-like_superfamily"/>
</dbReference>
<comment type="catalytic activity">
    <reaction evidence="4 5">
        <text>[protein]-L-glutamate 5-O-methyl ester + H2O = L-glutamyl-[protein] + methanol + H(+)</text>
        <dbReference type="Rhea" id="RHEA:23236"/>
        <dbReference type="Rhea" id="RHEA-COMP:10208"/>
        <dbReference type="Rhea" id="RHEA-COMP:10311"/>
        <dbReference type="ChEBI" id="CHEBI:15377"/>
        <dbReference type="ChEBI" id="CHEBI:15378"/>
        <dbReference type="ChEBI" id="CHEBI:17790"/>
        <dbReference type="ChEBI" id="CHEBI:29973"/>
        <dbReference type="ChEBI" id="CHEBI:82795"/>
        <dbReference type="EC" id="3.1.1.61"/>
    </reaction>
</comment>
<dbReference type="AlphaFoldDB" id="A0A7J4IYT1"/>
<dbReference type="PROSITE" id="PS50122">
    <property type="entry name" value="CHEB"/>
    <property type="match status" value="1"/>
</dbReference>
<dbReference type="EC" id="3.5.1.44" evidence="5"/>
<protein>
    <recommendedName>
        <fullName evidence="5">Protein-glutamate methylesterase/protein-glutamine glutaminase</fullName>
        <ecNumber evidence="5">3.1.1.61</ecNumber>
        <ecNumber evidence="5">3.5.1.44</ecNumber>
    </recommendedName>
</protein>
<dbReference type="PANTHER" id="PTHR42872:SF6">
    <property type="entry name" value="PROTEIN-GLUTAMATE METHYLESTERASE_PROTEIN-GLUTAMINE GLUTAMINASE"/>
    <property type="match status" value="1"/>
</dbReference>
<evidence type="ECO:0000256" key="2">
    <source>
        <dbReference type="ARBA" id="ARBA00022500"/>
    </source>
</evidence>
<dbReference type="GO" id="GO:0008984">
    <property type="term" value="F:protein-glutamate methylesterase activity"/>
    <property type="evidence" value="ECO:0007669"/>
    <property type="project" value="UniProtKB-UniRule"/>
</dbReference>
<dbReference type="PIRSF" id="PIRSF000876">
    <property type="entry name" value="RR_chemtxs_CheB"/>
    <property type="match status" value="1"/>
</dbReference>
<evidence type="ECO:0000259" key="6">
    <source>
        <dbReference type="PROSITE" id="PS50110"/>
    </source>
</evidence>
<dbReference type="GO" id="GO:0050568">
    <property type="term" value="F:protein-glutamine glutaminase activity"/>
    <property type="evidence" value="ECO:0007669"/>
    <property type="project" value="UniProtKB-UniRule"/>
</dbReference>
<proteinExistence type="inferred from homology"/>
<dbReference type="SUPFAM" id="SSF52738">
    <property type="entry name" value="Methylesterase CheB, C-terminal domain"/>
    <property type="match status" value="1"/>
</dbReference>
<dbReference type="InterPro" id="IPR035909">
    <property type="entry name" value="CheB_C"/>
</dbReference>
<dbReference type="Gene3D" id="3.40.50.180">
    <property type="entry name" value="Methylesterase CheB, C-terminal domain"/>
    <property type="match status" value="1"/>
</dbReference>
<keyword evidence="3 5" id="KW-0378">Hydrolase</keyword>
<dbReference type="PANTHER" id="PTHR42872">
    <property type="entry name" value="PROTEIN-GLUTAMATE METHYLESTERASE/PROTEIN-GLUTAMINE GLUTAMINASE"/>
    <property type="match status" value="1"/>
</dbReference>
<evidence type="ECO:0000313" key="8">
    <source>
        <dbReference type="EMBL" id="HIH09429.1"/>
    </source>
</evidence>
<evidence type="ECO:0000256" key="5">
    <source>
        <dbReference type="HAMAP-Rule" id="MF_00099"/>
    </source>
</evidence>
<dbReference type="GO" id="GO:0000156">
    <property type="term" value="F:phosphorelay response regulator activity"/>
    <property type="evidence" value="ECO:0007669"/>
    <property type="project" value="InterPro"/>
</dbReference>
<comment type="catalytic activity">
    <reaction evidence="5">
        <text>L-glutaminyl-[protein] + H2O = L-glutamyl-[protein] + NH4(+)</text>
        <dbReference type="Rhea" id="RHEA:16441"/>
        <dbReference type="Rhea" id="RHEA-COMP:10207"/>
        <dbReference type="Rhea" id="RHEA-COMP:10208"/>
        <dbReference type="ChEBI" id="CHEBI:15377"/>
        <dbReference type="ChEBI" id="CHEBI:28938"/>
        <dbReference type="ChEBI" id="CHEBI:29973"/>
        <dbReference type="ChEBI" id="CHEBI:30011"/>
        <dbReference type="EC" id="3.5.1.44"/>
    </reaction>
</comment>
<evidence type="ECO:0000256" key="1">
    <source>
        <dbReference type="ARBA" id="ARBA00022490"/>
    </source>
</evidence>
<keyword evidence="5" id="KW-0597">Phosphoprotein</keyword>
<evidence type="ECO:0000256" key="4">
    <source>
        <dbReference type="ARBA" id="ARBA00048267"/>
    </source>
</evidence>
<reference evidence="9" key="1">
    <citation type="journal article" date="2020" name="bioRxiv">
        <title>A rank-normalized archaeal taxonomy based on genome phylogeny resolves widespread incomplete and uneven classifications.</title>
        <authorList>
            <person name="Rinke C."/>
            <person name="Chuvochina M."/>
            <person name="Mussig A.J."/>
            <person name="Chaumeil P.-A."/>
            <person name="Waite D.W."/>
            <person name="Whitman W.B."/>
            <person name="Parks D.H."/>
            <person name="Hugenholtz P."/>
        </authorList>
    </citation>
    <scope>NUCLEOTIDE SEQUENCE [LARGE SCALE GENOMIC DNA]</scope>
</reference>
<keyword evidence="8" id="KW-0808">Transferase</keyword>
<dbReference type="Gene3D" id="3.40.50.2300">
    <property type="match status" value="1"/>
</dbReference>
<dbReference type="Proteomes" id="UP000565078">
    <property type="component" value="Unassembled WGS sequence"/>
</dbReference>
<dbReference type="HAMAP" id="MF_00099">
    <property type="entry name" value="CheB_chemtxs"/>
    <property type="match status" value="1"/>
</dbReference>
<dbReference type="Pfam" id="PF01339">
    <property type="entry name" value="CheB_methylest"/>
    <property type="match status" value="1"/>
</dbReference>
<keyword evidence="1 5" id="KW-0963">Cytoplasm</keyword>
<dbReference type="Pfam" id="PF00072">
    <property type="entry name" value="Response_reg"/>
    <property type="match status" value="1"/>
</dbReference>
<dbReference type="InterPro" id="IPR008248">
    <property type="entry name" value="CheB-like"/>
</dbReference>
<comment type="caution">
    <text evidence="8">The sequence shown here is derived from an EMBL/GenBank/DDBJ whole genome shotgun (WGS) entry which is preliminary data.</text>
</comment>
<dbReference type="GO" id="GO:0005737">
    <property type="term" value="C:cytoplasm"/>
    <property type="evidence" value="ECO:0007669"/>
    <property type="project" value="UniProtKB-SubCell"/>
</dbReference>
<comment type="domain">
    <text evidence="5">Contains a C-terminal catalytic domain, and an N-terminal region which modulates catalytic activity.</text>
</comment>
<dbReference type="CDD" id="cd16432">
    <property type="entry name" value="CheB_Rec"/>
    <property type="match status" value="1"/>
</dbReference>